<dbReference type="InterPro" id="IPR036625">
    <property type="entry name" value="E3-bd_dom_sf"/>
</dbReference>
<dbReference type="AlphaFoldDB" id="A0A523T984"/>
<dbReference type="GO" id="GO:0045254">
    <property type="term" value="C:pyruvate dehydrogenase complex"/>
    <property type="evidence" value="ECO:0007669"/>
    <property type="project" value="InterPro"/>
</dbReference>
<accession>A0A523T984</accession>
<dbReference type="SUPFAM" id="SSF47005">
    <property type="entry name" value="Peripheral subunit-binding domain of 2-oxo acid dehydrogenase complex"/>
    <property type="match status" value="1"/>
</dbReference>
<dbReference type="InterPro" id="IPR023213">
    <property type="entry name" value="CAT-like_dom_sf"/>
</dbReference>
<evidence type="ECO:0000313" key="8">
    <source>
        <dbReference type="Proteomes" id="UP000316517"/>
    </source>
</evidence>
<dbReference type="EMBL" id="SOJT01000218">
    <property type="protein sequence ID" value="TET26867.1"/>
    <property type="molecule type" value="Genomic_DNA"/>
</dbReference>
<dbReference type="PROSITE" id="PS51826">
    <property type="entry name" value="PSBD"/>
    <property type="match status" value="1"/>
</dbReference>
<feature type="domain" description="Peripheral subunit-binding (PSBD)" evidence="6">
    <location>
        <begin position="94"/>
        <end position="131"/>
    </location>
</feature>
<dbReference type="PROSITE" id="PS00189">
    <property type="entry name" value="LIPOYL"/>
    <property type="match status" value="1"/>
</dbReference>
<dbReference type="CDD" id="cd06849">
    <property type="entry name" value="lipoyl_domain"/>
    <property type="match status" value="1"/>
</dbReference>
<evidence type="ECO:0000259" key="5">
    <source>
        <dbReference type="PROSITE" id="PS50968"/>
    </source>
</evidence>
<dbReference type="InterPro" id="IPR004167">
    <property type="entry name" value="PSBD"/>
</dbReference>
<dbReference type="EC" id="2.3.1.-" evidence="4"/>
<gene>
    <name evidence="7" type="ORF">E3J68_04890</name>
</gene>
<dbReference type="GO" id="GO:0006086">
    <property type="term" value="P:pyruvate decarboxylation to acetyl-CoA"/>
    <property type="evidence" value="ECO:0007669"/>
    <property type="project" value="InterPro"/>
</dbReference>
<feature type="non-terminal residue" evidence="7">
    <location>
        <position position="296"/>
    </location>
</feature>
<evidence type="ECO:0000259" key="6">
    <source>
        <dbReference type="PROSITE" id="PS51826"/>
    </source>
</evidence>
<feature type="domain" description="Lipoyl-binding" evidence="5">
    <location>
        <begin position="2"/>
        <end position="77"/>
    </location>
</feature>
<keyword evidence="4" id="KW-0808">Transferase</keyword>
<comment type="caution">
    <text evidence="7">The sequence shown here is derived from an EMBL/GenBank/DDBJ whole genome shotgun (WGS) entry which is preliminary data.</text>
</comment>
<dbReference type="SUPFAM" id="SSF51230">
    <property type="entry name" value="Single hybrid motif"/>
    <property type="match status" value="1"/>
</dbReference>
<name>A0A523T984_UNCAE</name>
<comment type="similarity">
    <text evidence="2 4">Belongs to the 2-oxoacid dehydrogenase family.</text>
</comment>
<dbReference type="SUPFAM" id="SSF52777">
    <property type="entry name" value="CoA-dependent acyltransferases"/>
    <property type="match status" value="1"/>
</dbReference>
<dbReference type="Pfam" id="PF00364">
    <property type="entry name" value="Biotin_lipoyl"/>
    <property type="match status" value="1"/>
</dbReference>
<dbReference type="Gene3D" id="3.30.559.10">
    <property type="entry name" value="Chloramphenicol acetyltransferase-like domain"/>
    <property type="match status" value="1"/>
</dbReference>
<reference evidence="7 8" key="1">
    <citation type="submission" date="2019-03" db="EMBL/GenBank/DDBJ databases">
        <title>Metabolic potential of uncultured bacteria and archaea associated with petroleum seepage in deep-sea sediments.</title>
        <authorList>
            <person name="Dong X."/>
            <person name="Hubert C."/>
        </authorList>
    </citation>
    <scope>NUCLEOTIDE SEQUENCE [LARGE SCALE GENOMIC DNA]</scope>
    <source>
        <strain evidence="7">E44_bin3</strain>
    </source>
</reference>
<organism evidence="7 8">
    <name type="scientific">Aerophobetes bacterium</name>
    <dbReference type="NCBI Taxonomy" id="2030807"/>
    <lineage>
        <taxon>Bacteria</taxon>
        <taxon>Candidatus Aerophobota</taxon>
    </lineage>
</organism>
<evidence type="ECO:0000256" key="4">
    <source>
        <dbReference type="RuleBase" id="RU003423"/>
    </source>
</evidence>
<dbReference type="Pfam" id="PF02817">
    <property type="entry name" value="E3_binding"/>
    <property type="match status" value="1"/>
</dbReference>
<keyword evidence="3 4" id="KW-0450">Lipoyl</keyword>
<proteinExistence type="inferred from homology"/>
<keyword evidence="4" id="KW-0012">Acyltransferase</keyword>
<dbReference type="Proteomes" id="UP000316517">
    <property type="component" value="Unassembled WGS sequence"/>
</dbReference>
<comment type="cofactor">
    <cofactor evidence="1 4">
        <name>(R)-lipoate</name>
        <dbReference type="ChEBI" id="CHEBI:83088"/>
    </cofactor>
</comment>
<dbReference type="PROSITE" id="PS50968">
    <property type="entry name" value="BIOTINYL_LIPOYL"/>
    <property type="match status" value="1"/>
</dbReference>
<dbReference type="InterPro" id="IPR011053">
    <property type="entry name" value="Single_hybrid_motif"/>
</dbReference>
<dbReference type="Pfam" id="PF00198">
    <property type="entry name" value="2-oxoacid_dh"/>
    <property type="match status" value="1"/>
</dbReference>
<dbReference type="InterPro" id="IPR003016">
    <property type="entry name" value="2-oxoA_DH_lipoyl-BS"/>
</dbReference>
<evidence type="ECO:0000313" key="7">
    <source>
        <dbReference type="EMBL" id="TET26867.1"/>
    </source>
</evidence>
<evidence type="ECO:0000256" key="1">
    <source>
        <dbReference type="ARBA" id="ARBA00001938"/>
    </source>
</evidence>
<dbReference type="PANTHER" id="PTHR23151:SF90">
    <property type="entry name" value="DIHYDROLIPOYLLYSINE-RESIDUE ACETYLTRANSFERASE COMPONENT OF PYRUVATE DEHYDROGENASE COMPLEX, MITOCHONDRIAL-RELATED"/>
    <property type="match status" value="1"/>
</dbReference>
<dbReference type="Gene3D" id="4.10.320.10">
    <property type="entry name" value="E3-binding domain"/>
    <property type="match status" value="1"/>
</dbReference>
<dbReference type="InterPro" id="IPR000089">
    <property type="entry name" value="Biotin_lipoyl"/>
</dbReference>
<sequence>MATEVIMPKLGETMEEGTVVLWLKKEGESIKKGEGLLEIMTEKATYEIEAPQDGVLLRILVGENEVRPIGHFLAVVGEKNEDISDLLAQAERIKISPAAKRLAEEHGVDLSRIKGSGPEGRIVRDDILRAVEEKKEKPLKGKFLTPTGIKKLTAERMSESFKTAPHFSVSIDVEMGSLLDLIKKMGPEVERKFSASLSLTAVLIKGVARALKDHPLMNSRFVEGKIELIEDINLSVAVATEEGLLVPVIHKADGMSLGEISSVLKELTDKARKGRLSLQDVSGGTFTVSNLGMFGI</sequence>
<protein>
    <recommendedName>
        <fullName evidence="4">Dihydrolipoamide acetyltransferase component of pyruvate dehydrogenase complex</fullName>
        <ecNumber evidence="4">2.3.1.-</ecNumber>
    </recommendedName>
</protein>
<dbReference type="InterPro" id="IPR045257">
    <property type="entry name" value="E2/Pdx1"/>
</dbReference>
<dbReference type="Gene3D" id="2.40.50.100">
    <property type="match status" value="1"/>
</dbReference>
<evidence type="ECO:0000256" key="2">
    <source>
        <dbReference type="ARBA" id="ARBA00007317"/>
    </source>
</evidence>
<dbReference type="GO" id="GO:0016746">
    <property type="term" value="F:acyltransferase activity"/>
    <property type="evidence" value="ECO:0007669"/>
    <property type="project" value="UniProtKB-KW"/>
</dbReference>
<evidence type="ECO:0000256" key="3">
    <source>
        <dbReference type="ARBA" id="ARBA00022823"/>
    </source>
</evidence>
<dbReference type="PANTHER" id="PTHR23151">
    <property type="entry name" value="DIHYDROLIPOAMIDE ACETYL/SUCCINYL-TRANSFERASE-RELATED"/>
    <property type="match status" value="1"/>
</dbReference>
<dbReference type="InterPro" id="IPR001078">
    <property type="entry name" value="2-oxoacid_DH_actylTfrase"/>
</dbReference>